<proteinExistence type="predicted"/>
<dbReference type="AlphaFoldDB" id="A0A9Q0QN14"/>
<evidence type="ECO:0000313" key="2">
    <source>
        <dbReference type="EMBL" id="KAJ4965680.1"/>
    </source>
</evidence>
<comment type="caution">
    <text evidence="2">The sequence shown here is derived from an EMBL/GenBank/DDBJ whole genome shotgun (WGS) entry which is preliminary data.</text>
</comment>
<evidence type="ECO:0000256" key="1">
    <source>
        <dbReference type="SAM" id="MobiDB-lite"/>
    </source>
</evidence>
<keyword evidence="3" id="KW-1185">Reference proteome</keyword>
<feature type="region of interest" description="Disordered" evidence="1">
    <location>
        <begin position="26"/>
        <end position="46"/>
    </location>
</feature>
<protein>
    <submittedName>
        <fullName evidence="2">Uncharacterized protein</fullName>
    </submittedName>
</protein>
<dbReference type="Proteomes" id="UP001141806">
    <property type="component" value="Unassembled WGS sequence"/>
</dbReference>
<dbReference type="EMBL" id="JAMYWD010000007">
    <property type="protein sequence ID" value="KAJ4965680.1"/>
    <property type="molecule type" value="Genomic_DNA"/>
</dbReference>
<gene>
    <name evidence="2" type="ORF">NE237_017529</name>
</gene>
<organism evidence="2 3">
    <name type="scientific">Protea cynaroides</name>
    <dbReference type="NCBI Taxonomy" id="273540"/>
    <lineage>
        <taxon>Eukaryota</taxon>
        <taxon>Viridiplantae</taxon>
        <taxon>Streptophyta</taxon>
        <taxon>Embryophyta</taxon>
        <taxon>Tracheophyta</taxon>
        <taxon>Spermatophyta</taxon>
        <taxon>Magnoliopsida</taxon>
        <taxon>Proteales</taxon>
        <taxon>Proteaceae</taxon>
        <taxon>Protea</taxon>
    </lineage>
</organism>
<accession>A0A9Q0QN14</accession>
<reference evidence="2" key="1">
    <citation type="journal article" date="2023" name="Plant J.">
        <title>The genome of the king protea, Protea cynaroides.</title>
        <authorList>
            <person name="Chang J."/>
            <person name="Duong T.A."/>
            <person name="Schoeman C."/>
            <person name="Ma X."/>
            <person name="Roodt D."/>
            <person name="Barker N."/>
            <person name="Li Z."/>
            <person name="Van de Peer Y."/>
            <person name="Mizrachi E."/>
        </authorList>
    </citation>
    <scope>NUCLEOTIDE SEQUENCE</scope>
    <source>
        <tissue evidence="2">Young leaves</tissue>
    </source>
</reference>
<evidence type="ECO:0000313" key="3">
    <source>
        <dbReference type="Proteomes" id="UP001141806"/>
    </source>
</evidence>
<name>A0A9Q0QN14_9MAGN</name>
<sequence>MQLEPQEERGWKRAVRLHSKWQRKSISEAPAGGRIAENTSRGGEDEVYADNDQESCRDLPDAVFARGNQPDLDDISISNRFTALGNKNENALENCLNDESFPLATILPQIRLSDSSLNQVLSPAAGSSTPLPPSALTQVAASGSCLFEHPDKSLSFYTSRRKKKNKQAS</sequence>